<name>A0A9P6CJR4_9AGAR</name>
<sequence length="127" mass="13432">MTQIQEDGAAGAEESMAPASLSIADILQVQPLALEKPRQRMTTAHVLTVLLEGVGRPQATMVLVNNISTRWYIVAAGLCVGVFAHWSNTVPLVVGVPGAVYFRSPTWAASEVAFAAALKANSMRVIG</sequence>
<dbReference type="Proteomes" id="UP000807353">
    <property type="component" value="Unassembled WGS sequence"/>
</dbReference>
<accession>A0A9P6CJR4</accession>
<comment type="caution">
    <text evidence="1">The sequence shown here is derived from an EMBL/GenBank/DDBJ whole genome shotgun (WGS) entry which is preliminary data.</text>
</comment>
<reference evidence="1" key="1">
    <citation type="submission" date="2020-11" db="EMBL/GenBank/DDBJ databases">
        <authorList>
            <consortium name="DOE Joint Genome Institute"/>
            <person name="Ahrendt S."/>
            <person name="Riley R."/>
            <person name="Andreopoulos W."/>
            <person name="Labutti K."/>
            <person name="Pangilinan J."/>
            <person name="Ruiz-Duenas F.J."/>
            <person name="Barrasa J.M."/>
            <person name="Sanchez-Garcia M."/>
            <person name="Camarero S."/>
            <person name="Miyauchi S."/>
            <person name="Serrano A."/>
            <person name="Linde D."/>
            <person name="Babiker R."/>
            <person name="Drula E."/>
            <person name="Ayuso-Fernandez I."/>
            <person name="Pacheco R."/>
            <person name="Padilla G."/>
            <person name="Ferreira P."/>
            <person name="Barriuso J."/>
            <person name="Kellner H."/>
            <person name="Castanera R."/>
            <person name="Alfaro M."/>
            <person name="Ramirez L."/>
            <person name="Pisabarro A.G."/>
            <person name="Kuo A."/>
            <person name="Tritt A."/>
            <person name="Lipzen A."/>
            <person name="He G."/>
            <person name="Yan M."/>
            <person name="Ng V."/>
            <person name="Cullen D."/>
            <person name="Martin F."/>
            <person name="Rosso M.-N."/>
            <person name="Henrissat B."/>
            <person name="Hibbett D."/>
            <person name="Martinez A.T."/>
            <person name="Grigoriev I.V."/>
        </authorList>
    </citation>
    <scope>NUCLEOTIDE SEQUENCE</scope>
    <source>
        <strain evidence="1">CBS 247.69</strain>
    </source>
</reference>
<organism evidence="1 2">
    <name type="scientific">Collybia nuda</name>
    <dbReference type="NCBI Taxonomy" id="64659"/>
    <lineage>
        <taxon>Eukaryota</taxon>
        <taxon>Fungi</taxon>
        <taxon>Dikarya</taxon>
        <taxon>Basidiomycota</taxon>
        <taxon>Agaricomycotina</taxon>
        <taxon>Agaricomycetes</taxon>
        <taxon>Agaricomycetidae</taxon>
        <taxon>Agaricales</taxon>
        <taxon>Tricholomatineae</taxon>
        <taxon>Clitocybaceae</taxon>
        <taxon>Collybia</taxon>
    </lineage>
</organism>
<gene>
    <name evidence="1" type="ORF">BDZ94DRAFT_1322029</name>
</gene>
<dbReference type="OrthoDB" id="3270804at2759"/>
<protein>
    <submittedName>
        <fullName evidence="1">Uncharacterized protein</fullName>
    </submittedName>
</protein>
<proteinExistence type="predicted"/>
<keyword evidence="2" id="KW-1185">Reference proteome</keyword>
<dbReference type="EMBL" id="MU150265">
    <property type="protein sequence ID" value="KAF9463119.1"/>
    <property type="molecule type" value="Genomic_DNA"/>
</dbReference>
<evidence type="ECO:0000313" key="2">
    <source>
        <dbReference type="Proteomes" id="UP000807353"/>
    </source>
</evidence>
<dbReference type="AlphaFoldDB" id="A0A9P6CJR4"/>
<evidence type="ECO:0000313" key="1">
    <source>
        <dbReference type="EMBL" id="KAF9463119.1"/>
    </source>
</evidence>